<feature type="region of interest" description="Disordered" evidence="5">
    <location>
        <begin position="359"/>
        <end position="390"/>
    </location>
</feature>
<gene>
    <name evidence="7" type="ORF">GCM10010985_08670</name>
</gene>
<dbReference type="SUPFAM" id="SSF46785">
    <property type="entry name" value="Winged helix' DNA-binding domain"/>
    <property type="match status" value="1"/>
</dbReference>
<dbReference type="SUPFAM" id="SSF53850">
    <property type="entry name" value="Periplasmic binding protein-like II"/>
    <property type="match status" value="1"/>
</dbReference>
<proteinExistence type="inferred from homology"/>
<dbReference type="PROSITE" id="PS50931">
    <property type="entry name" value="HTH_LYSR"/>
    <property type="match status" value="1"/>
</dbReference>
<sequence length="390" mass="42955">MIVLFRLGKFFQGLKNCYSDIAISSFCQYYAYKHLKKWVTRKVTLTFNAAQLREGQTMNQIHAMRVFVRVADTESFRRAAQQLDVSNALVTRAIAMLEAHLRTRLINRTTRNLSLTEAGTRYLEGCRALLEELDHLESAVTHTEGEPSGTLRVVASSALSLLTLTPLIDGFRKLYPKVNVRLTLAERHVDLVEDGYDVGIVAAFMVTSTALVERPIGVNALVPVATPAFVAEHGLPAAPSDLQTMPSVGLPNDMRSSSWHFRHRLGTSEQVTLAPVYSVNSALMVRLATLRGMGFSVLPEGIVAGDISDGSLVRLLPDYSVEDPEMKLSIVYPGRQYLPAKTRFFIDYALERLTKEINSGNTRPDEMFRQPPAGYPASVGTGAAGAATTH</sequence>
<dbReference type="Gene3D" id="1.10.10.10">
    <property type="entry name" value="Winged helix-like DNA-binding domain superfamily/Winged helix DNA-binding domain"/>
    <property type="match status" value="1"/>
</dbReference>
<dbReference type="InterPro" id="IPR036388">
    <property type="entry name" value="WH-like_DNA-bd_sf"/>
</dbReference>
<keyword evidence="8" id="KW-1185">Reference proteome</keyword>
<comment type="caution">
    <text evidence="7">The sequence shown here is derived from an EMBL/GenBank/DDBJ whole genome shotgun (WGS) entry which is preliminary data.</text>
</comment>
<evidence type="ECO:0000256" key="5">
    <source>
        <dbReference type="SAM" id="MobiDB-lite"/>
    </source>
</evidence>
<dbReference type="InterPro" id="IPR005119">
    <property type="entry name" value="LysR_subst-bd"/>
</dbReference>
<evidence type="ECO:0000256" key="1">
    <source>
        <dbReference type="ARBA" id="ARBA00009437"/>
    </source>
</evidence>
<keyword evidence="3" id="KW-0238">DNA-binding</keyword>
<keyword evidence="2" id="KW-0805">Transcription regulation</keyword>
<dbReference type="InterPro" id="IPR058163">
    <property type="entry name" value="LysR-type_TF_proteobact-type"/>
</dbReference>
<reference evidence="8" key="1">
    <citation type="journal article" date="2019" name="Int. J. Syst. Evol. Microbiol.">
        <title>The Global Catalogue of Microorganisms (GCM) 10K type strain sequencing project: providing services to taxonomists for standard genome sequencing and annotation.</title>
        <authorList>
            <consortium name="The Broad Institute Genomics Platform"/>
            <consortium name="The Broad Institute Genome Sequencing Center for Infectious Disease"/>
            <person name="Wu L."/>
            <person name="Ma J."/>
        </authorList>
    </citation>
    <scope>NUCLEOTIDE SEQUENCE [LARGE SCALE GENOMIC DNA]</scope>
    <source>
        <strain evidence="8">CGMCC 1.11013</strain>
    </source>
</reference>
<feature type="domain" description="HTH lysR-type" evidence="6">
    <location>
        <begin position="59"/>
        <end position="116"/>
    </location>
</feature>
<protein>
    <submittedName>
        <fullName evidence="7">LysR family transcriptional regulator</fullName>
    </submittedName>
</protein>
<dbReference type="PANTHER" id="PTHR30537:SF5">
    <property type="entry name" value="HTH-TYPE TRANSCRIPTIONAL ACTIVATOR TTDR-RELATED"/>
    <property type="match status" value="1"/>
</dbReference>
<organism evidence="7 8">
    <name type="scientific">Caballeronia grimmiae</name>
    <dbReference type="NCBI Taxonomy" id="1071679"/>
    <lineage>
        <taxon>Bacteria</taxon>
        <taxon>Pseudomonadati</taxon>
        <taxon>Pseudomonadota</taxon>
        <taxon>Betaproteobacteria</taxon>
        <taxon>Burkholderiales</taxon>
        <taxon>Burkholderiaceae</taxon>
        <taxon>Caballeronia</taxon>
    </lineage>
</organism>
<evidence type="ECO:0000313" key="7">
    <source>
        <dbReference type="EMBL" id="GGD57145.1"/>
    </source>
</evidence>
<dbReference type="InterPro" id="IPR036390">
    <property type="entry name" value="WH_DNA-bd_sf"/>
</dbReference>
<dbReference type="EMBL" id="BMEG01000001">
    <property type="protein sequence ID" value="GGD57145.1"/>
    <property type="molecule type" value="Genomic_DNA"/>
</dbReference>
<evidence type="ECO:0000313" key="8">
    <source>
        <dbReference type="Proteomes" id="UP000597138"/>
    </source>
</evidence>
<dbReference type="Pfam" id="PF03466">
    <property type="entry name" value="LysR_substrate"/>
    <property type="match status" value="1"/>
</dbReference>
<feature type="compositionally biased region" description="Low complexity" evidence="5">
    <location>
        <begin position="380"/>
        <end position="390"/>
    </location>
</feature>
<dbReference type="CDD" id="cd08422">
    <property type="entry name" value="PBP2_CrgA_like"/>
    <property type="match status" value="1"/>
</dbReference>
<dbReference type="Gene3D" id="3.40.190.290">
    <property type="match status" value="1"/>
</dbReference>
<evidence type="ECO:0000256" key="4">
    <source>
        <dbReference type="ARBA" id="ARBA00023163"/>
    </source>
</evidence>
<accession>A0ABQ1R3P8</accession>
<dbReference type="Proteomes" id="UP000597138">
    <property type="component" value="Unassembled WGS sequence"/>
</dbReference>
<evidence type="ECO:0000256" key="3">
    <source>
        <dbReference type="ARBA" id="ARBA00023125"/>
    </source>
</evidence>
<keyword evidence="4" id="KW-0804">Transcription</keyword>
<evidence type="ECO:0000259" key="6">
    <source>
        <dbReference type="PROSITE" id="PS50931"/>
    </source>
</evidence>
<dbReference type="PANTHER" id="PTHR30537">
    <property type="entry name" value="HTH-TYPE TRANSCRIPTIONAL REGULATOR"/>
    <property type="match status" value="1"/>
</dbReference>
<name>A0ABQ1R3P8_9BURK</name>
<dbReference type="Pfam" id="PF00126">
    <property type="entry name" value="HTH_1"/>
    <property type="match status" value="1"/>
</dbReference>
<dbReference type="InterPro" id="IPR000847">
    <property type="entry name" value="LysR_HTH_N"/>
</dbReference>
<evidence type="ECO:0000256" key="2">
    <source>
        <dbReference type="ARBA" id="ARBA00023015"/>
    </source>
</evidence>
<comment type="similarity">
    <text evidence="1">Belongs to the LysR transcriptional regulatory family.</text>
</comment>